<evidence type="ECO:0000313" key="3">
    <source>
        <dbReference type="Proteomes" id="UP000483018"/>
    </source>
</evidence>
<dbReference type="PANTHER" id="PTHR37841:SF1">
    <property type="entry name" value="DUF3298 DOMAIN-CONTAINING PROTEIN"/>
    <property type="match status" value="1"/>
</dbReference>
<feature type="domain" description="DUF3298" evidence="1">
    <location>
        <begin position="619"/>
        <end position="690"/>
    </location>
</feature>
<dbReference type="Pfam" id="PF11738">
    <property type="entry name" value="DUF3298"/>
    <property type="match status" value="1"/>
</dbReference>
<organism evidence="2 3">
    <name type="scientific">Defluviitalea raffinosedens</name>
    <dbReference type="NCBI Taxonomy" id="1450156"/>
    <lineage>
        <taxon>Bacteria</taxon>
        <taxon>Bacillati</taxon>
        <taxon>Bacillota</taxon>
        <taxon>Clostridia</taxon>
        <taxon>Lachnospirales</taxon>
        <taxon>Defluviitaleaceae</taxon>
        <taxon>Defluviitalea</taxon>
    </lineage>
</organism>
<sequence length="712" mass="81988">MLMLKGMALLEIGKFFLPQGAVFAPIKNYNNYSFIQKGDIDGDGDEEIIVGYLWRKQPFVMILKNIKNRWYRISTIKGNGYDIHSIELVSTSENRRSQKDLIIKWMKDKKTLATNVFTWKAGKLHKLEEETRYSRKEEVLANVENLHPIKAYQIGGVLWGYIDDSGEIVIPPQYDYGEPFQENGLAVISVNELYGVIDLEGAYVISPQYSYIGEFSEGRAQARDGNETRLIDEKGNILFSTNGNILPMINNRASFSIVDKENEWKYGYIDREGNVVIPPQYRYARSFENGMAVVEHLNGEFSIIDKEGNIISHLDYAFVGGIGEGLLSFQEAFGEKYGYIDLEGKIIIPVQFDIAEEFRDKRAVVGIQQDIGFHYGLIDQQGKYVISPRYNYIRNLGENRIALGIPAHENNPVWADSKYAIGDLDGNILTDFIYYDLTDYNKGYASANDGQRTFFINREGKRVSRLPVVKGNGSLVFEGKIIKGNIDYRLIYLDREGKVIWHEENSIQLNEQFRVQERKYAPNRYYVIYYPEIIGIKDELTRKQVNEKLQKMSKGEDIYKDEIMDSTYYGDYLVSFFKNNLIGIELNGYSYTFGAAHGMPTKICTHINLETGEFYELGDLFKKNSNYVEILSKMIRDQIMEVGKDSYIWLDSYQGIRPNQSFYITDSALHIYFDPYEIAPYAAGFPTFAILFKNIMNIIDTEGDFWRNIQGD</sequence>
<reference evidence="2 3" key="1">
    <citation type="submission" date="2019-12" db="EMBL/GenBank/DDBJ databases">
        <title>Defluviitalea raffinosedens, isolated from a biogas fermenter, genome sequencing and characterization.</title>
        <authorList>
            <person name="Rettenmaier R."/>
            <person name="Schneider M."/>
            <person name="Neuhaus K."/>
            <person name="Liebl W."/>
            <person name="Zverlov V."/>
        </authorList>
    </citation>
    <scope>NUCLEOTIDE SEQUENCE [LARGE SCALE GENOMIC DNA]</scope>
    <source>
        <strain evidence="2 3">249c-K6</strain>
    </source>
</reference>
<dbReference type="AlphaFoldDB" id="A0A7C8LHV8"/>
<evidence type="ECO:0000259" key="1">
    <source>
        <dbReference type="Pfam" id="PF11738"/>
    </source>
</evidence>
<keyword evidence="3" id="KW-1185">Reference proteome</keyword>
<dbReference type="Pfam" id="PF14903">
    <property type="entry name" value="WG_beta_rep"/>
    <property type="match status" value="4"/>
</dbReference>
<dbReference type="Proteomes" id="UP000483018">
    <property type="component" value="Unassembled WGS sequence"/>
</dbReference>
<proteinExistence type="predicted"/>
<dbReference type="EMBL" id="WSLF01000018">
    <property type="protein sequence ID" value="KAE9629096.1"/>
    <property type="molecule type" value="Genomic_DNA"/>
</dbReference>
<protein>
    <submittedName>
        <fullName evidence="2">DUF3298 domain-containing protein</fullName>
    </submittedName>
</protein>
<gene>
    <name evidence="2" type="ORF">GND95_13335</name>
</gene>
<dbReference type="InterPro" id="IPR032774">
    <property type="entry name" value="WG_beta_rep"/>
</dbReference>
<comment type="caution">
    <text evidence="2">The sequence shown here is derived from an EMBL/GenBank/DDBJ whole genome shotgun (WGS) entry which is preliminary data.</text>
</comment>
<name>A0A7C8LHV8_9FIRM</name>
<dbReference type="InterPro" id="IPR037126">
    <property type="entry name" value="PdaC/RsiV-like_sf"/>
</dbReference>
<dbReference type="InterPro" id="IPR021729">
    <property type="entry name" value="DUF3298"/>
</dbReference>
<evidence type="ECO:0000313" key="2">
    <source>
        <dbReference type="EMBL" id="KAE9629096.1"/>
    </source>
</evidence>
<dbReference type="PANTHER" id="PTHR37841">
    <property type="entry name" value="GLR2918 PROTEIN"/>
    <property type="match status" value="1"/>
</dbReference>
<accession>A0A7C8LHV8</accession>
<dbReference type="Gene3D" id="3.90.640.20">
    <property type="entry name" value="Heat-shock cognate protein, ATPase"/>
    <property type="match status" value="1"/>
</dbReference>
<dbReference type="Gene3D" id="3.30.565.40">
    <property type="entry name" value="Fervidobacterium nodosum Rt17-B1 like"/>
    <property type="match status" value="1"/>
</dbReference>